<dbReference type="Proteomes" id="UP001162060">
    <property type="component" value="Unassembled WGS sequence"/>
</dbReference>
<evidence type="ECO:0000313" key="3">
    <source>
        <dbReference type="Proteomes" id="UP001162060"/>
    </source>
</evidence>
<sequence>MDTFLQLDTSGVYSDNDLDLSASVDLETQIQRHVVETSLTEALFGDQPCSPVVAGEEVTGTGHEQSAATDLGRLERQHYLQRVSSIENAMQVAENEMQQRIDAMKRILELTDSRQQLVQYMALKQEIRRDGDVVDIAEDLLQCADRMDNEEDSEVATLGACFFLSDRQEPKIRQRTTMQPVVAAMMEAVNGLDHDTSF</sequence>
<name>A0AAV1UIR9_9STRA</name>
<accession>A0AAV1UIR9</accession>
<organism evidence="1 3">
    <name type="scientific">Peronospora matthiolae</name>
    <dbReference type="NCBI Taxonomy" id="2874970"/>
    <lineage>
        <taxon>Eukaryota</taxon>
        <taxon>Sar</taxon>
        <taxon>Stramenopiles</taxon>
        <taxon>Oomycota</taxon>
        <taxon>Peronosporomycetes</taxon>
        <taxon>Peronosporales</taxon>
        <taxon>Peronosporaceae</taxon>
        <taxon>Peronospora</taxon>
    </lineage>
</organism>
<dbReference type="AlphaFoldDB" id="A0AAV1UIR9"/>
<evidence type="ECO:0000313" key="1">
    <source>
        <dbReference type="EMBL" id="CAK7933178.1"/>
    </source>
</evidence>
<protein>
    <submittedName>
        <fullName evidence="1">Uncharacterized protein</fullName>
    </submittedName>
</protein>
<dbReference type="EMBL" id="CAKLBY020000193">
    <property type="protein sequence ID" value="CAK7933178.1"/>
    <property type="molecule type" value="Genomic_DNA"/>
</dbReference>
<comment type="caution">
    <text evidence="1">The sequence shown here is derived from an EMBL/GenBank/DDBJ whole genome shotgun (WGS) entry which is preliminary data.</text>
</comment>
<evidence type="ECO:0000313" key="2">
    <source>
        <dbReference type="EMBL" id="CAK7944681.1"/>
    </source>
</evidence>
<gene>
    <name evidence="1" type="ORF">PM001_LOCUS18328</name>
    <name evidence="2" type="ORF">PM001_LOCUS29831</name>
</gene>
<dbReference type="EMBL" id="CAKLBY020000309">
    <property type="protein sequence ID" value="CAK7944681.1"/>
    <property type="molecule type" value="Genomic_DNA"/>
</dbReference>
<proteinExistence type="predicted"/>
<reference evidence="1" key="1">
    <citation type="submission" date="2024-01" db="EMBL/GenBank/DDBJ databases">
        <authorList>
            <person name="Webb A."/>
        </authorList>
    </citation>
    <scope>NUCLEOTIDE SEQUENCE</scope>
    <source>
        <strain evidence="1">Pm1</strain>
    </source>
</reference>